<feature type="region of interest" description="Disordered" evidence="1">
    <location>
        <begin position="148"/>
        <end position="182"/>
    </location>
</feature>
<dbReference type="Proteomes" id="UP000324222">
    <property type="component" value="Unassembled WGS sequence"/>
</dbReference>
<dbReference type="AlphaFoldDB" id="A0A5B7H285"/>
<reference evidence="2 3" key="1">
    <citation type="submission" date="2019-05" db="EMBL/GenBank/DDBJ databases">
        <title>Another draft genome of Portunus trituberculatus and its Hox gene families provides insights of decapod evolution.</title>
        <authorList>
            <person name="Jeong J.-H."/>
            <person name="Song I."/>
            <person name="Kim S."/>
            <person name="Choi T."/>
            <person name="Kim D."/>
            <person name="Ryu S."/>
            <person name="Kim W."/>
        </authorList>
    </citation>
    <scope>NUCLEOTIDE SEQUENCE [LARGE SCALE GENOMIC DNA]</scope>
    <source>
        <tissue evidence="2">Muscle</tissue>
    </source>
</reference>
<evidence type="ECO:0000313" key="2">
    <source>
        <dbReference type="EMBL" id="MPC63457.1"/>
    </source>
</evidence>
<sequence>MSRYKWRQAAFCFLATGEIYKCKNSTQVSSLSSSSPAPRPTPRLAAAAHTPHTCLRPHCKRACYTHALTNTRAVSYQPLSSPCMSAPRLVQPNLPSSSFLPSPACRLCPTLLRLGLRPHHARSLLRLFARRGNWRKFFTQVSAAGDCRRPPAPMIGNKAQSQRPGEQNRPPHPSPPSPAPPCNHQLWQDPTISCHLRFINYDDATLPLSIPPPSRSLSPSFSSCIPLLLPSHHHYNHHHHHD</sequence>
<evidence type="ECO:0000313" key="3">
    <source>
        <dbReference type="Proteomes" id="UP000324222"/>
    </source>
</evidence>
<name>A0A5B7H285_PORTR</name>
<dbReference type="EMBL" id="VSRR010020838">
    <property type="protein sequence ID" value="MPC63457.1"/>
    <property type="molecule type" value="Genomic_DNA"/>
</dbReference>
<accession>A0A5B7H285</accession>
<evidence type="ECO:0000256" key="1">
    <source>
        <dbReference type="SAM" id="MobiDB-lite"/>
    </source>
</evidence>
<comment type="caution">
    <text evidence="2">The sequence shown here is derived from an EMBL/GenBank/DDBJ whole genome shotgun (WGS) entry which is preliminary data.</text>
</comment>
<proteinExistence type="predicted"/>
<gene>
    <name evidence="2" type="ORF">E2C01_057555</name>
</gene>
<feature type="compositionally biased region" description="Pro residues" evidence="1">
    <location>
        <begin position="170"/>
        <end position="181"/>
    </location>
</feature>
<keyword evidence="3" id="KW-1185">Reference proteome</keyword>
<organism evidence="2 3">
    <name type="scientific">Portunus trituberculatus</name>
    <name type="common">Swimming crab</name>
    <name type="synonym">Neptunus trituberculatus</name>
    <dbReference type="NCBI Taxonomy" id="210409"/>
    <lineage>
        <taxon>Eukaryota</taxon>
        <taxon>Metazoa</taxon>
        <taxon>Ecdysozoa</taxon>
        <taxon>Arthropoda</taxon>
        <taxon>Crustacea</taxon>
        <taxon>Multicrustacea</taxon>
        <taxon>Malacostraca</taxon>
        <taxon>Eumalacostraca</taxon>
        <taxon>Eucarida</taxon>
        <taxon>Decapoda</taxon>
        <taxon>Pleocyemata</taxon>
        <taxon>Brachyura</taxon>
        <taxon>Eubrachyura</taxon>
        <taxon>Portunoidea</taxon>
        <taxon>Portunidae</taxon>
        <taxon>Portuninae</taxon>
        <taxon>Portunus</taxon>
    </lineage>
</organism>
<protein>
    <submittedName>
        <fullName evidence="2">Uncharacterized protein</fullName>
    </submittedName>
</protein>